<gene>
    <name evidence="1" type="ORF">C5468_24935</name>
</gene>
<sequence length="166" mass="18713">MNKQQSLWTSDLTVGSCVFIKNNTGLLFARHVTGVSEREFLVEGIQSSFNKTTACNIEGTQAYPDRYDIREKYSLQKQREFLAGLDVCKLTDLQIKHMLAGLSLARKAGDKTKYSHNIHADAKNKILHCIQYGLSDLQVIYLLASLSMTVKQEGKESHELTESKTK</sequence>
<dbReference type="RefSeq" id="WP_132348889.1">
    <property type="nucleotide sequence ID" value="NZ_CAWOLF010000059.1"/>
</dbReference>
<reference evidence="1 2" key="1">
    <citation type="journal article" date="2019" name="Int. J. Syst. Evol. Microbiol.">
        <title>Photorhabdus khanii subsp. guanajuatensis subsp. nov., isolated from Heterorhabditis atacamensis, and Photorhabdus luminescens subsp. mexicana subsp. nov., isolated from Heterorhabditis mexicana entomopathogenic nematodes.</title>
        <authorList>
            <person name="Machado R.A.R."/>
            <person name="Bruno P."/>
            <person name="Arce C.C.M."/>
            <person name="Liechti N."/>
            <person name="Kohler A."/>
            <person name="Bernal J."/>
            <person name="Bruggmann R."/>
            <person name="Turlings T.C.J."/>
        </authorList>
    </citation>
    <scope>NUCLEOTIDE SEQUENCE [LARGE SCALE GENOMIC DNA]</scope>
    <source>
        <strain evidence="1 2">MEX47-22</strain>
    </source>
</reference>
<accession>A0A4R4IPK4</accession>
<protein>
    <submittedName>
        <fullName evidence="1">Uncharacterized protein</fullName>
    </submittedName>
</protein>
<organism evidence="1 2">
    <name type="scientific">Photorhabdus luminescens subsp. mexicana</name>
    <dbReference type="NCBI Taxonomy" id="2100167"/>
    <lineage>
        <taxon>Bacteria</taxon>
        <taxon>Pseudomonadati</taxon>
        <taxon>Pseudomonadota</taxon>
        <taxon>Gammaproteobacteria</taxon>
        <taxon>Enterobacterales</taxon>
        <taxon>Morganellaceae</taxon>
        <taxon>Photorhabdus</taxon>
    </lineage>
</organism>
<dbReference type="Proteomes" id="UP000295550">
    <property type="component" value="Unassembled WGS sequence"/>
</dbReference>
<comment type="caution">
    <text evidence="1">The sequence shown here is derived from an EMBL/GenBank/DDBJ whole genome shotgun (WGS) entry which is preliminary data.</text>
</comment>
<dbReference type="AlphaFoldDB" id="A0A4R4IPK4"/>
<evidence type="ECO:0000313" key="2">
    <source>
        <dbReference type="Proteomes" id="UP000295550"/>
    </source>
</evidence>
<proteinExistence type="predicted"/>
<name>A0A4R4IPK4_PHOLU</name>
<dbReference type="EMBL" id="PUJX01000059">
    <property type="protein sequence ID" value="TDB42548.1"/>
    <property type="molecule type" value="Genomic_DNA"/>
</dbReference>
<evidence type="ECO:0000313" key="1">
    <source>
        <dbReference type="EMBL" id="TDB42548.1"/>
    </source>
</evidence>